<dbReference type="InterPro" id="IPR036396">
    <property type="entry name" value="Cyt_P450_sf"/>
</dbReference>
<dbReference type="Proteomes" id="UP001153618">
    <property type="component" value="Unassembled WGS sequence"/>
</dbReference>
<dbReference type="AlphaFoldDB" id="A0A9W4MWI5"/>
<dbReference type="GO" id="GO:0020037">
    <property type="term" value="F:heme binding"/>
    <property type="evidence" value="ECO:0007669"/>
    <property type="project" value="InterPro"/>
</dbReference>
<reference evidence="10" key="1">
    <citation type="submission" date="2021-07" db="EMBL/GenBank/DDBJ databases">
        <authorList>
            <person name="Branca A.L. A."/>
        </authorList>
    </citation>
    <scope>NUCLEOTIDE SEQUENCE</scope>
</reference>
<dbReference type="CDD" id="cd11041">
    <property type="entry name" value="CYP503A1-like"/>
    <property type="match status" value="1"/>
</dbReference>
<evidence type="ECO:0000313" key="11">
    <source>
        <dbReference type="Proteomes" id="UP001153618"/>
    </source>
</evidence>
<protein>
    <submittedName>
        <fullName evidence="10">Uncharacterized protein</fullName>
    </submittedName>
</protein>
<evidence type="ECO:0000256" key="4">
    <source>
        <dbReference type="ARBA" id="ARBA00022723"/>
    </source>
</evidence>
<comment type="cofactor">
    <cofactor evidence="1 8">
        <name>heme</name>
        <dbReference type="ChEBI" id="CHEBI:30413"/>
    </cofactor>
</comment>
<keyword evidence="7 9" id="KW-0503">Monooxygenase</keyword>
<dbReference type="SUPFAM" id="SSF48264">
    <property type="entry name" value="Cytochrome P450"/>
    <property type="match status" value="1"/>
</dbReference>
<dbReference type="InterPro" id="IPR002403">
    <property type="entry name" value="Cyt_P450_E_grp-IV"/>
</dbReference>
<feature type="binding site" description="axial binding residue" evidence="8">
    <location>
        <position position="443"/>
    </location>
    <ligand>
        <name>heme</name>
        <dbReference type="ChEBI" id="CHEBI:30413"/>
    </ligand>
    <ligandPart>
        <name>Fe</name>
        <dbReference type="ChEBI" id="CHEBI:18248"/>
    </ligandPart>
</feature>
<name>A0A9W4MWI5_PENOL</name>
<comment type="similarity">
    <text evidence="2 9">Belongs to the cytochrome P450 family.</text>
</comment>
<keyword evidence="6 8" id="KW-0408">Iron</keyword>
<evidence type="ECO:0000256" key="5">
    <source>
        <dbReference type="ARBA" id="ARBA00023002"/>
    </source>
</evidence>
<dbReference type="InterPro" id="IPR017972">
    <property type="entry name" value="Cyt_P450_CS"/>
</dbReference>
<dbReference type="PANTHER" id="PTHR46206:SF2">
    <property type="entry name" value="CYTOCHROME P450 MONOOXYGENASE AUSG-RELATED"/>
    <property type="match status" value="1"/>
</dbReference>
<organism evidence="10 11">
    <name type="scientific">Penicillium olsonii</name>
    <dbReference type="NCBI Taxonomy" id="99116"/>
    <lineage>
        <taxon>Eukaryota</taxon>
        <taxon>Fungi</taxon>
        <taxon>Dikarya</taxon>
        <taxon>Ascomycota</taxon>
        <taxon>Pezizomycotina</taxon>
        <taxon>Eurotiomycetes</taxon>
        <taxon>Eurotiomycetidae</taxon>
        <taxon>Eurotiales</taxon>
        <taxon>Aspergillaceae</taxon>
        <taxon>Penicillium</taxon>
    </lineage>
</organism>
<dbReference type="Gene3D" id="1.10.630.10">
    <property type="entry name" value="Cytochrome P450"/>
    <property type="match status" value="1"/>
</dbReference>
<dbReference type="GO" id="GO:0004497">
    <property type="term" value="F:monooxygenase activity"/>
    <property type="evidence" value="ECO:0007669"/>
    <property type="project" value="UniProtKB-KW"/>
</dbReference>
<evidence type="ECO:0000313" key="10">
    <source>
        <dbReference type="EMBL" id="CAG8125576.1"/>
    </source>
</evidence>
<dbReference type="GO" id="GO:0043386">
    <property type="term" value="P:mycotoxin biosynthetic process"/>
    <property type="evidence" value="ECO:0007669"/>
    <property type="project" value="UniProtKB-ARBA"/>
</dbReference>
<evidence type="ECO:0000256" key="3">
    <source>
        <dbReference type="ARBA" id="ARBA00022617"/>
    </source>
</evidence>
<dbReference type="PRINTS" id="PR00465">
    <property type="entry name" value="EP450IV"/>
</dbReference>
<dbReference type="Pfam" id="PF00067">
    <property type="entry name" value="p450"/>
    <property type="match status" value="1"/>
</dbReference>
<evidence type="ECO:0000256" key="1">
    <source>
        <dbReference type="ARBA" id="ARBA00001971"/>
    </source>
</evidence>
<proteinExistence type="inferred from homology"/>
<dbReference type="PANTHER" id="PTHR46206">
    <property type="entry name" value="CYTOCHROME P450"/>
    <property type="match status" value="1"/>
</dbReference>
<dbReference type="PROSITE" id="PS00086">
    <property type="entry name" value="CYTOCHROME_P450"/>
    <property type="match status" value="1"/>
</dbReference>
<evidence type="ECO:0000256" key="2">
    <source>
        <dbReference type="ARBA" id="ARBA00010617"/>
    </source>
</evidence>
<dbReference type="GO" id="GO:0005506">
    <property type="term" value="F:iron ion binding"/>
    <property type="evidence" value="ECO:0007669"/>
    <property type="project" value="InterPro"/>
</dbReference>
<gene>
    <name evidence="10" type="ORF">POLS_LOCUS5362</name>
</gene>
<evidence type="ECO:0000256" key="8">
    <source>
        <dbReference type="PIRSR" id="PIRSR602403-1"/>
    </source>
</evidence>
<evidence type="ECO:0000256" key="6">
    <source>
        <dbReference type="ARBA" id="ARBA00023004"/>
    </source>
</evidence>
<dbReference type="InterPro" id="IPR001128">
    <property type="entry name" value="Cyt_P450"/>
</dbReference>
<keyword evidence="11" id="KW-1185">Reference proteome</keyword>
<evidence type="ECO:0000256" key="7">
    <source>
        <dbReference type="ARBA" id="ARBA00023033"/>
    </source>
</evidence>
<dbReference type="EMBL" id="CAJVOS010000027">
    <property type="protein sequence ID" value="CAG8125576.1"/>
    <property type="molecule type" value="Genomic_DNA"/>
</dbReference>
<comment type="caution">
    <text evidence="10">The sequence shown here is derived from an EMBL/GenBank/DDBJ whole genome shotgun (WGS) entry which is preliminary data.</text>
</comment>
<keyword evidence="3 8" id="KW-0349">Heme</keyword>
<sequence>MLSHPTDSLLTSALLCLLPVVLFLVGRIAPRAWSQRRDLPVINPRDPWSLSTGSARLRFLLGGPGLIKQGLSKWKVFQVLTNDGPQVVLDPEFTKEIRNHNSLSLGAFMYQRFHAHLNAFRPYQAFFEKDEAFIKFIRKKLAPQADLKCCLIQKLTSTPPEWHPIALKSSLGMIIARVLAKTFVGDPLCNNVRWLQIMVEYTVDSVQTSEALRKWPTILRPIMIHVLPVCRKLKAEMAEAESLIGSVLDQRRLDKEAASQSGQAPKQHMDAFEWMSQHYQEMGRPCDPVIVQLALAVTGIHTTTDMLAQLMYDLDGKDDLIEALREEVTTVIEKEGLTISSLNNMRLMDSCLKESQRLKPVQAVALQRIALEGFDLSDGTHLPKDTPVILSAGTWDPEVYKAPEEFDGYRFLKMRENPANETASLAVTPTSDHTGWGLGKHACPGRFLAIHEIKIVLCHLLTQYDFKGAAERPPQTIIMGTATLADPFAMFSIKRRDQSGSNVLVV</sequence>
<evidence type="ECO:0000256" key="9">
    <source>
        <dbReference type="RuleBase" id="RU000461"/>
    </source>
</evidence>
<dbReference type="GO" id="GO:0016705">
    <property type="term" value="F:oxidoreductase activity, acting on paired donors, with incorporation or reduction of molecular oxygen"/>
    <property type="evidence" value="ECO:0007669"/>
    <property type="project" value="InterPro"/>
</dbReference>
<accession>A0A9W4MWI5</accession>
<keyword evidence="4 8" id="KW-0479">Metal-binding</keyword>
<dbReference type="OrthoDB" id="1844152at2759"/>
<keyword evidence="5 9" id="KW-0560">Oxidoreductase</keyword>